<evidence type="ECO:0000313" key="1">
    <source>
        <dbReference type="EMBL" id="UYK89107.1"/>
    </source>
</evidence>
<name>A0AA46SV68_9XANT</name>
<protein>
    <submittedName>
        <fullName evidence="1">DUF4276 family protein</fullName>
    </submittedName>
</protein>
<gene>
    <name evidence="1" type="ORF">NG824_01190</name>
</gene>
<dbReference type="AlphaFoldDB" id="A0AA46SV68"/>
<sequence>MVSEILHWDIEASPIDTGGVTKLVKNISRYSSLAKLGHVLCIADTDGKCAVKLLSTWKPPTASERFILRLAVNEAESWLLADDDGFSDYFGISRAKIPRSPDEVVDPKRVVVNLVRSSNKRALRNEVVSSFDSGKPGVGYNIHLQAFVNGSWSPRRAAEKSPSLHRAIRHLDSLLV</sequence>
<accession>A0AA46SV68</accession>
<proteinExistence type="predicted"/>
<dbReference type="RefSeq" id="WP_152237145.1">
    <property type="nucleotide sequence ID" value="NZ_CP099534.1"/>
</dbReference>
<reference evidence="1" key="1">
    <citation type="submission" date="2022-06" db="EMBL/GenBank/DDBJ databases">
        <title>Dynamics of rice microbiomes reveals core vertical transmitted seed endophytes.</title>
        <authorList>
            <person name="Liao K."/>
            <person name="Zhang X."/>
        </authorList>
    </citation>
    <scope>NUCLEOTIDE SEQUENCE</scope>
    <source>
        <strain evidence="1">JR3-14</strain>
    </source>
</reference>
<organism evidence="1 2">
    <name type="scientific">Xanthomonas sacchari</name>
    <dbReference type="NCBI Taxonomy" id="56458"/>
    <lineage>
        <taxon>Bacteria</taxon>
        <taxon>Pseudomonadati</taxon>
        <taxon>Pseudomonadota</taxon>
        <taxon>Gammaproteobacteria</taxon>
        <taxon>Lysobacterales</taxon>
        <taxon>Lysobacteraceae</taxon>
        <taxon>Xanthomonas</taxon>
    </lineage>
</organism>
<evidence type="ECO:0000313" key="2">
    <source>
        <dbReference type="Proteomes" id="UP001164392"/>
    </source>
</evidence>
<dbReference type="Proteomes" id="UP001164392">
    <property type="component" value="Chromosome"/>
</dbReference>
<dbReference type="EMBL" id="CP099534">
    <property type="protein sequence ID" value="UYK89107.1"/>
    <property type="molecule type" value="Genomic_DNA"/>
</dbReference>